<keyword evidence="4" id="KW-0862">Zinc</keyword>
<evidence type="ECO:0000256" key="8">
    <source>
        <dbReference type="SAM" id="MobiDB-lite"/>
    </source>
</evidence>
<dbReference type="SUPFAM" id="SSF57667">
    <property type="entry name" value="beta-beta-alpha zinc fingers"/>
    <property type="match status" value="3"/>
</dbReference>
<feature type="compositionally biased region" description="Polar residues" evidence="8">
    <location>
        <begin position="1"/>
        <end position="13"/>
    </location>
</feature>
<dbReference type="InterPro" id="IPR013087">
    <property type="entry name" value="Znf_C2H2_type"/>
</dbReference>
<accession>A0A1S3EI44</accession>
<evidence type="ECO:0000256" key="5">
    <source>
        <dbReference type="ARBA" id="ARBA00023015"/>
    </source>
</evidence>
<keyword evidence="2" id="KW-0677">Repeat</keyword>
<feature type="domain" description="C2H2-type" evidence="9">
    <location>
        <begin position="259"/>
        <end position="286"/>
    </location>
</feature>
<evidence type="ECO:0000256" key="2">
    <source>
        <dbReference type="ARBA" id="ARBA00022737"/>
    </source>
</evidence>
<dbReference type="AlphaFoldDB" id="A0A1S3EI44"/>
<evidence type="ECO:0000256" key="1">
    <source>
        <dbReference type="ARBA" id="ARBA00022723"/>
    </source>
</evidence>
<keyword evidence="3 7" id="KW-0863">Zinc-finger</keyword>
<sequence>MRKKNPSPSSTYHSRVDNEKTNSSSMLHKCNLCDKTFSSGKALGGHKTSHRSKLVQPPIKKHAGGNNYDDVKQEHICLFCDKVFPSNKALYGHMILHSNRNDTCDNQQILSAADLSKYSSPISYETKKQCGKSIIDYKAINAAQILCEISHADPEMLKLSTNIINQINNKLVTTVKDNNKSLVNTRKKNPSPSSTYHFRVDNEKTNSSSMLHKCNLCDKKFSSGKALGSHKTSYHSKLLQRPIKKHGGGNNYDDVKQKHICLFCDKVFPSNKALYRHMILHSNRNDTYDDQQILSAADLSKYSSPISYETKKQCGKIIIDYEAVNAAQILCEMSRADLEMLNLSTDIDNQINKKLVTTMKDNNKSLVVRFKFPKDQKIFQTHHEDCN</sequence>
<dbReference type="Pfam" id="PF13894">
    <property type="entry name" value="zf-C2H2_4"/>
    <property type="match status" value="1"/>
</dbReference>
<dbReference type="STRING" id="3827.A0A1S3EI44"/>
<name>A0A1S3EI44_CICAR</name>
<dbReference type="OrthoDB" id="1413869at2759"/>
<protein>
    <submittedName>
        <fullName evidence="11">Zinc finger protein 2-like</fullName>
    </submittedName>
</protein>
<dbReference type="RefSeq" id="XP_012575078.1">
    <property type="nucleotide sequence ID" value="XM_012719624.1"/>
</dbReference>
<dbReference type="Pfam" id="PF13912">
    <property type="entry name" value="zf-C2H2_6"/>
    <property type="match status" value="3"/>
</dbReference>
<dbReference type="GO" id="GO:0003700">
    <property type="term" value="F:DNA-binding transcription factor activity"/>
    <property type="evidence" value="ECO:0007669"/>
    <property type="project" value="InterPro"/>
</dbReference>
<keyword evidence="1" id="KW-0479">Metal-binding</keyword>
<reference evidence="11" key="1">
    <citation type="submission" date="2025-08" db="UniProtKB">
        <authorList>
            <consortium name="RefSeq"/>
        </authorList>
    </citation>
    <scope>IDENTIFICATION</scope>
    <source>
        <tissue evidence="11">Etiolated seedlings</tissue>
    </source>
</reference>
<evidence type="ECO:0000313" key="11">
    <source>
        <dbReference type="RefSeq" id="XP_012575078.1"/>
    </source>
</evidence>
<feature type="domain" description="C2H2-type" evidence="9">
    <location>
        <begin position="75"/>
        <end position="102"/>
    </location>
</feature>
<evidence type="ECO:0000256" key="4">
    <source>
        <dbReference type="ARBA" id="ARBA00022833"/>
    </source>
</evidence>
<dbReference type="PROSITE" id="PS00028">
    <property type="entry name" value="ZINC_FINGER_C2H2_1"/>
    <property type="match status" value="4"/>
</dbReference>
<keyword evidence="5" id="KW-0805">Transcription regulation</keyword>
<feature type="region of interest" description="Disordered" evidence="8">
    <location>
        <begin position="1"/>
        <end position="23"/>
    </location>
</feature>
<evidence type="ECO:0000259" key="9">
    <source>
        <dbReference type="PROSITE" id="PS50157"/>
    </source>
</evidence>
<gene>
    <name evidence="11" type="primary">LOC105852859</name>
</gene>
<dbReference type="InterPro" id="IPR044653">
    <property type="entry name" value="AZF1/2/3-like"/>
</dbReference>
<dbReference type="GO" id="GO:0008270">
    <property type="term" value="F:zinc ion binding"/>
    <property type="evidence" value="ECO:0007669"/>
    <property type="project" value="UniProtKB-KW"/>
</dbReference>
<keyword evidence="6" id="KW-0804">Transcription</keyword>
<dbReference type="PaxDb" id="3827-XP_004513870.1"/>
<dbReference type="InterPro" id="IPR036236">
    <property type="entry name" value="Znf_C2H2_sf"/>
</dbReference>
<dbReference type="Gene3D" id="3.30.160.60">
    <property type="entry name" value="Classic Zinc Finger"/>
    <property type="match status" value="2"/>
</dbReference>
<dbReference type="GO" id="GO:0005634">
    <property type="term" value="C:nucleus"/>
    <property type="evidence" value="ECO:0007669"/>
    <property type="project" value="TreeGrafter"/>
</dbReference>
<organism evidence="10 11">
    <name type="scientific">Cicer arietinum</name>
    <name type="common">Chickpea</name>
    <name type="synonym">Garbanzo</name>
    <dbReference type="NCBI Taxonomy" id="3827"/>
    <lineage>
        <taxon>Eukaryota</taxon>
        <taxon>Viridiplantae</taxon>
        <taxon>Streptophyta</taxon>
        <taxon>Embryophyta</taxon>
        <taxon>Tracheophyta</taxon>
        <taxon>Spermatophyta</taxon>
        <taxon>Magnoliopsida</taxon>
        <taxon>eudicotyledons</taxon>
        <taxon>Gunneridae</taxon>
        <taxon>Pentapetalae</taxon>
        <taxon>rosids</taxon>
        <taxon>fabids</taxon>
        <taxon>Fabales</taxon>
        <taxon>Fabaceae</taxon>
        <taxon>Papilionoideae</taxon>
        <taxon>50 kb inversion clade</taxon>
        <taxon>NPAAA clade</taxon>
        <taxon>Hologalegina</taxon>
        <taxon>IRL clade</taxon>
        <taxon>Cicereae</taxon>
        <taxon>Cicer</taxon>
    </lineage>
</organism>
<proteinExistence type="predicted"/>
<dbReference type="PANTHER" id="PTHR45988">
    <property type="entry name" value="C2H2 TYPE ZINC FINGER TRANSCRIPTION FACTOR FAMILY-RELATED"/>
    <property type="match status" value="1"/>
</dbReference>
<keyword evidence="10" id="KW-1185">Reference proteome</keyword>
<dbReference type="SMART" id="SM00355">
    <property type="entry name" value="ZnF_C2H2"/>
    <property type="match status" value="4"/>
</dbReference>
<dbReference type="PROSITE" id="PS50157">
    <property type="entry name" value="ZINC_FINGER_C2H2_2"/>
    <property type="match status" value="4"/>
</dbReference>
<dbReference type="GO" id="GO:0000976">
    <property type="term" value="F:transcription cis-regulatory region binding"/>
    <property type="evidence" value="ECO:0007669"/>
    <property type="project" value="TreeGrafter"/>
</dbReference>
<evidence type="ECO:0000256" key="6">
    <source>
        <dbReference type="ARBA" id="ARBA00023163"/>
    </source>
</evidence>
<evidence type="ECO:0000313" key="10">
    <source>
        <dbReference type="Proteomes" id="UP000087171"/>
    </source>
</evidence>
<dbReference type="eggNOG" id="KOG1721">
    <property type="taxonomic scope" value="Eukaryota"/>
</dbReference>
<evidence type="ECO:0000256" key="3">
    <source>
        <dbReference type="ARBA" id="ARBA00022771"/>
    </source>
</evidence>
<evidence type="ECO:0000256" key="7">
    <source>
        <dbReference type="PROSITE-ProRule" id="PRU00042"/>
    </source>
</evidence>
<feature type="domain" description="C2H2-type" evidence="9">
    <location>
        <begin position="212"/>
        <end position="236"/>
    </location>
</feature>
<dbReference type="PANTHER" id="PTHR45988:SF18">
    <property type="entry name" value="C2H2-TYPE ZINC FINGER FAMILY PROTEIN"/>
    <property type="match status" value="1"/>
</dbReference>
<dbReference type="Proteomes" id="UP000087171">
    <property type="component" value="Unplaced"/>
</dbReference>
<feature type="domain" description="C2H2-type" evidence="9">
    <location>
        <begin position="28"/>
        <end position="55"/>
    </location>
</feature>